<comment type="caution">
    <text evidence="1">The sequence shown here is derived from an EMBL/GenBank/DDBJ whole genome shotgun (WGS) entry which is preliminary data.</text>
</comment>
<organism evidence="1 2">
    <name type="scientific">Sulfobacillus acidophilus</name>
    <dbReference type="NCBI Taxonomy" id="53633"/>
    <lineage>
        <taxon>Bacteria</taxon>
        <taxon>Bacillati</taxon>
        <taxon>Bacillota</taxon>
        <taxon>Clostridia</taxon>
        <taxon>Eubacteriales</taxon>
        <taxon>Clostridiales Family XVII. Incertae Sedis</taxon>
        <taxon>Sulfobacillus</taxon>
    </lineage>
</organism>
<dbReference type="InterPro" id="IPR009057">
    <property type="entry name" value="Homeodomain-like_sf"/>
</dbReference>
<dbReference type="Proteomes" id="UP000241848">
    <property type="component" value="Unassembled WGS sequence"/>
</dbReference>
<reference evidence="1 2" key="1">
    <citation type="journal article" date="2014" name="BMC Genomics">
        <title>Comparison of environmental and isolate Sulfobacillus genomes reveals diverse carbon, sulfur, nitrogen, and hydrogen metabolisms.</title>
        <authorList>
            <person name="Justice N.B."/>
            <person name="Norman A."/>
            <person name="Brown C.T."/>
            <person name="Singh A."/>
            <person name="Thomas B.C."/>
            <person name="Banfield J.F."/>
        </authorList>
    </citation>
    <scope>NUCLEOTIDE SEQUENCE [LARGE SCALE GENOMIC DNA]</scope>
    <source>
        <strain evidence="1">AMDSBA3</strain>
    </source>
</reference>
<sequence length="116" mass="12963">MGRHDAAAFREQAGCWVRDGLRSVASVAHELGVPENILHGWLQTVEKQLGGTVCRFRAPARGRERRLRNLEEEHAILKIAMRLVASGRKSHGRSFTHTVPSYYNEVSGVSCVAERL</sequence>
<dbReference type="EMBL" id="PXYV01000029">
    <property type="protein sequence ID" value="PSR21677.1"/>
    <property type="molecule type" value="Genomic_DNA"/>
</dbReference>
<name>A0A2T2WHF8_9FIRM</name>
<dbReference type="AlphaFoldDB" id="A0A2T2WHF8"/>
<proteinExistence type="predicted"/>
<dbReference type="Gene3D" id="1.10.10.60">
    <property type="entry name" value="Homeodomain-like"/>
    <property type="match status" value="1"/>
</dbReference>
<evidence type="ECO:0008006" key="3">
    <source>
        <dbReference type="Google" id="ProtNLM"/>
    </source>
</evidence>
<dbReference type="SUPFAM" id="SSF46689">
    <property type="entry name" value="Homeodomain-like"/>
    <property type="match status" value="1"/>
</dbReference>
<evidence type="ECO:0000313" key="1">
    <source>
        <dbReference type="EMBL" id="PSR21677.1"/>
    </source>
</evidence>
<gene>
    <name evidence="1" type="ORF">C7B45_09745</name>
</gene>
<protein>
    <recommendedName>
        <fullName evidence="3">Transposase</fullName>
    </recommendedName>
</protein>
<accession>A0A2T2WHF8</accession>
<evidence type="ECO:0000313" key="2">
    <source>
        <dbReference type="Proteomes" id="UP000241848"/>
    </source>
</evidence>